<evidence type="ECO:0000313" key="2">
    <source>
        <dbReference type="Proteomes" id="UP001272242"/>
    </source>
</evidence>
<protein>
    <recommendedName>
        <fullName evidence="3">Type II toxin-antitoxin system HicB family antitoxin</fullName>
    </recommendedName>
</protein>
<dbReference type="EMBL" id="JAXBLV010000195">
    <property type="protein sequence ID" value="MDY3561517.1"/>
    <property type="molecule type" value="Genomic_DNA"/>
</dbReference>
<dbReference type="RefSeq" id="WP_320687922.1">
    <property type="nucleotide sequence ID" value="NZ_JAXBLV010000195.1"/>
</dbReference>
<reference evidence="2" key="1">
    <citation type="journal article" date="2023" name="Mar. Drugs">
        <title>Gemmata algarum, a Novel Planctomycete Isolated from an Algal Mat, Displays Antimicrobial Activity.</title>
        <authorList>
            <person name="Kumar G."/>
            <person name="Kallscheuer N."/>
            <person name="Kashif M."/>
            <person name="Ahamad S."/>
            <person name="Jagadeeshwari U."/>
            <person name="Pannikurungottu S."/>
            <person name="Haufschild T."/>
            <person name="Kabuu M."/>
            <person name="Sasikala C."/>
            <person name="Jogler C."/>
            <person name="Ramana C."/>
        </authorList>
    </citation>
    <scope>NUCLEOTIDE SEQUENCE [LARGE SCALE GENOMIC DNA]</scope>
    <source>
        <strain evidence="2">JC673</strain>
    </source>
</reference>
<accession>A0ABU5F1Q6</accession>
<organism evidence="1 2">
    <name type="scientific">Gemmata algarum</name>
    <dbReference type="NCBI Taxonomy" id="2975278"/>
    <lineage>
        <taxon>Bacteria</taxon>
        <taxon>Pseudomonadati</taxon>
        <taxon>Planctomycetota</taxon>
        <taxon>Planctomycetia</taxon>
        <taxon>Gemmatales</taxon>
        <taxon>Gemmataceae</taxon>
        <taxon>Gemmata</taxon>
    </lineage>
</organism>
<evidence type="ECO:0000313" key="1">
    <source>
        <dbReference type="EMBL" id="MDY3561517.1"/>
    </source>
</evidence>
<keyword evidence="2" id="KW-1185">Reference proteome</keyword>
<proteinExistence type="predicted"/>
<name>A0ABU5F1Q6_9BACT</name>
<sequence length="93" mass="9998">MTFPIFVTQSNGTFTASVLGAPQVAAEGATKDQAVAAVTAQLQTRVTAGEVVLVTVPPPAPPRYTDDEIALMREMCDEIYRERDAQKAAEFPE</sequence>
<gene>
    <name evidence="1" type="ORF">R5W23_002795</name>
</gene>
<evidence type="ECO:0008006" key="3">
    <source>
        <dbReference type="Google" id="ProtNLM"/>
    </source>
</evidence>
<dbReference type="Proteomes" id="UP001272242">
    <property type="component" value="Unassembled WGS sequence"/>
</dbReference>
<comment type="caution">
    <text evidence="1">The sequence shown here is derived from an EMBL/GenBank/DDBJ whole genome shotgun (WGS) entry which is preliminary data.</text>
</comment>